<comment type="caution">
    <text evidence="1">The sequence shown here is derived from an EMBL/GenBank/DDBJ whole genome shotgun (WGS) entry which is preliminary data.</text>
</comment>
<protein>
    <submittedName>
        <fullName evidence="1">Uncharacterized protein</fullName>
    </submittedName>
</protein>
<name>A0A7W9LCB0_9ACTN</name>
<evidence type="ECO:0000313" key="1">
    <source>
        <dbReference type="EMBL" id="MBB5778540.1"/>
    </source>
</evidence>
<dbReference type="EMBL" id="JACHMB010000001">
    <property type="protein sequence ID" value="MBB5778540.1"/>
    <property type="molecule type" value="Genomic_DNA"/>
</dbReference>
<dbReference type="RefSeq" id="WP_246554837.1">
    <property type="nucleotide sequence ID" value="NZ_JACHMB010000001.1"/>
</dbReference>
<proteinExistence type="predicted"/>
<dbReference type="Proteomes" id="UP000579153">
    <property type="component" value="Unassembled WGS sequence"/>
</dbReference>
<gene>
    <name evidence="1" type="ORF">HD596_005296</name>
</gene>
<evidence type="ECO:0000313" key="2">
    <source>
        <dbReference type="Proteomes" id="UP000579153"/>
    </source>
</evidence>
<sequence>MSTIERYRLDLASMLYKHVGTLMKEADPAPAITNPLLLTIGWAELRF</sequence>
<dbReference type="AlphaFoldDB" id="A0A7W9LCB0"/>
<accession>A0A7W9LCB0</accession>
<organism evidence="1 2">
    <name type="scientific">Nonomuraea jabiensis</name>
    <dbReference type="NCBI Taxonomy" id="882448"/>
    <lineage>
        <taxon>Bacteria</taxon>
        <taxon>Bacillati</taxon>
        <taxon>Actinomycetota</taxon>
        <taxon>Actinomycetes</taxon>
        <taxon>Streptosporangiales</taxon>
        <taxon>Streptosporangiaceae</taxon>
        <taxon>Nonomuraea</taxon>
    </lineage>
</organism>
<reference evidence="1 2" key="1">
    <citation type="submission" date="2020-08" db="EMBL/GenBank/DDBJ databases">
        <title>Sequencing the genomes of 1000 actinobacteria strains.</title>
        <authorList>
            <person name="Klenk H.-P."/>
        </authorList>
    </citation>
    <scope>NUCLEOTIDE SEQUENCE [LARGE SCALE GENOMIC DNA]</scope>
    <source>
        <strain evidence="1 2">DSM 45507</strain>
    </source>
</reference>
<keyword evidence="2" id="KW-1185">Reference proteome</keyword>